<dbReference type="PANTHER" id="PTHR42998">
    <property type="entry name" value="TYPE I RESTRICTION ENZYME HINDVIIP M PROTEIN-RELATED"/>
    <property type="match status" value="1"/>
</dbReference>
<dbReference type="AlphaFoldDB" id="A0A3E2DKK3"/>
<comment type="catalytic activity">
    <reaction evidence="7">
        <text>a 2'-deoxyadenosine in DNA + S-adenosyl-L-methionine = an N(6)-methyl-2'-deoxyadenosine in DNA + S-adenosyl-L-homocysteine + H(+)</text>
        <dbReference type="Rhea" id="RHEA:15197"/>
        <dbReference type="Rhea" id="RHEA-COMP:12418"/>
        <dbReference type="Rhea" id="RHEA-COMP:12419"/>
        <dbReference type="ChEBI" id="CHEBI:15378"/>
        <dbReference type="ChEBI" id="CHEBI:57856"/>
        <dbReference type="ChEBI" id="CHEBI:59789"/>
        <dbReference type="ChEBI" id="CHEBI:90615"/>
        <dbReference type="ChEBI" id="CHEBI:90616"/>
        <dbReference type="EC" id="2.1.1.72"/>
    </reaction>
</comment>
<dbReference type="GO" id="GO:0009007">
    <property type="term" value="F:site-specific DNA-methyltransferase (adenine-specific) activity"/>
    <property type="evidence" value="ECO:0007669"/>
    <property type="project" value="UniProtKB-EC"/>
</dbReference>
<feature type="region of interest" description="Disordered" evidence="8">
    <location>
        <begin position="459"/>
        <end position="482"/>
    </location>
</feature>
<name>A0A3E2DKK3_9ACTN</name>
<keyword evidence="11" id="KW-0540">Nuclease</keyword>
<dbReference type="RefSeq" id="WP_117188850.1">
    <property type="nucleotide sequence ID" value="NZ_CP068550.1"/>
</dbReference>
<keyword evidence="4" id="KW-0808">Transferase</keyword>
<dbReference type="InterPro" id="IPR038333">
    <property type="entry name" value="T1MK-like_N_sf"/>
</dbReference>
<evidence type="ECO:0000313" key="11">
    <source>
        <dbReference type="EMBL" id="RFT45947.1"/>
    </source>
</evidence>
<evidence type="ECO:0000256" key="7">
    <source>
        <dbReference type="ARBA" id="ARBA00047942"/>
    </source>
</evidence>
<keyword evidence="3" id="KW-0489">Methyltransferase</keyword>
<keyword evidence="11" id="KW-0378">Hydrolase</keyword>
<evidence type="ECO:0000256" key="4">
    <source>
        <dbReference type="ARBA" id="ARBA00022679"/>
    </source>
</evidence>
<reference evidence="11 12" key="1">
    <citation type="submission" date="2017-07" db="EMBL/GenBank/DDBJ databases">
        <authorList>
            <person name="Sun Z.S."/>
            <person name="Albrecht U."/>
            <person name="Echele G."/>
            <person name="Lee C.C."/>
        </authorList>
    </citation>
    <scope>NUCLEOTIDE SEQUENCE [LARGE SCALE GENOMIC DNA]</scope>
    <source>
        <strain evidence="11 12">P16-029</strain>
    </source>
</reference>
<dbReference type="InterPro" id="IPR022749">
    <property type="entry name" value="D12N6_MeTrfase_N"/>
</dbReference>
<proteinExistence type="inferred from homology"/>
<keyword evidence="11" id="KW-0255">Endonuclease</keyword>
<keyword evidence="5" id="KW-0949">S-adenosyl-L-methionine</keyword>
<feature type="domain" description="DNA methylase adenine-specific" evidence="9">
    <location>
        <begin position="171"/>
        <end position="526"/>
    </location>
</feature>
<evidence type="ECO:0000259" key="9">
    <source>
        <dbReference type="Pfam" id="PF02384"/>
    </source>
</evidence>
<comment type="caution">
    <text evidence="11">The sequence shown here is derived from an EMBL/GenBank/DDBJ whole genome shotgun (WGS) entry which is preliminary data.</text>
</comment>
<dbReference type="PANTHER" id="PTHR42998:SF1">
    <property type="entry name" value="TYPE I RESTRICTION ENZYME HINDI METHYLASE SUBUNIT"/>
    <property type="match status" value="1"/>
</dbReference>
<dbReference type="GO" id="GO:0009307">
    <property type="term" value="P:DNA restriction-modification system"/>
    <property type="evidence" value="ECO:0007669"/>
    <property type="project" value="UniProtKB-KW"/>
</dbReference>
<dbReference type="GO" id="GO:0032259">
    <property type="term" value="P:methylation"/>
    <property type="evidence" value="ECO:0007669"/>
    <property type="project" value="UniProtKB-KW"/>
</dbReference>
<evidence type="ECO:0000313" key="12">
    <source>
        <dbReference type="Proteomes" id="UP000259211"/>
    </source>
</evidence>
<evidence type="ECO:0000256" key="6">
    <source>
        <dbReference type="ARBA" id="ARBA00022747"/>
    </source>
</evidence>
<evidence type="ECO:0000256" key="1">
    <source>
        <dbReference type="ARBA" id="ARBA00006594"/>
    </source>
</evidence>
<dbReference type="Gene3D" id="1.20.1260.30">
    <property type="match status" value="1"/>
</dbReference>
<dbReference type="GO" id="GO:0008170">
    <property type="term" value="F:N-methyltransferase activity"/>
    <property type="evidence" value="ECO:0007669"/>
    <property type="project" value="InterPro"/>
</dbReference>
<accession>A0A3E2DKK3</accession>
<dbReference type="EC" id="2.1.1.72" evidence="2"/>
<dbReference type="PRINTS" id="PR00507">
    <property type="entry name" value="N12N6MTFRASE"/>
</dbReference>
<feature type="domain" description="N6 adenine-specific DNA methyltransferase N-terminal" evidence="10">
    <location>
        <begin position="18"/>
        <end position="156"/>
    </location>
</feature>
<dbReference type="GO" id="GO:0003677">
    <property type="term" value="F:DNA binding"/>
    <property type="evidence" value="ECO:0007669"/>
    <property type="project" value="InterPro"/>
</dbReference>
<comment type="similarity">
    <text evidence="1">Belongs to the N(4)/N(6)-methyltransferase family.</text>
</comment>
<sequence>MAPRKKQDALLPSTDKELKDTLWKAADKLRGSMDASQYKDVVLGLVFLKYVSDAFTARASALTAELTEEGYDAEAIAETLEDRDEYTASNVFWVDEDARWPHLVQMAKVNDVKTIGQRLNEAMDLLMSDNPSLAGTLPRVFNNSSVDQRRLAELLDLLNSLRFSGQGASRARDLLGEVYEYFLAKFALSEGRRGGEFYTPASVVRTIVEVLQPREGRVYDPCCGSGGMFVQAEKFLAAHDDDPMKLSVYGQENVESTWRMAKMNLAIHGLNGNLGPRWGDTFSLDLHQGVQMDYVMANPPFNIKDWNRVESDSRWTYGVPPAKNANYAWLQHIISKLKPTGTAGVVMANGSMTSKSGGEGEIRAQLVENDLVSCMVALPEKLFRSTGIPVCIWFFAKDKSAGRGGSVDRRGEVLFIDARSLGHMVSRAERAFSDADIKQIADAYHLWRGMEILDLGTKDATATESSSPAPESAEGTGTGTEPVETTFPDGAYRDIPGFCRSVSLAEIKEAGYALTPGRYVGMAEAEADDEPLDEKIARLTAQLQEQFAESDRLQAVVREQLGRL</sequence>
<protein>
    <recommendedName>
        <fullName evidence="2">site-specific DNA-methyltransferase (adenine-specific)</fullName>
        <ecNumber evidence="2">2.1.1.72</ecNumber>
    </recommendedName>
</protein>
<keyword evidence="6" id="KW-0680">Restriction system</keyword>
<dbReference type="REBASE" id="469895">
    <property type="entry name" value="M.Cav9337ORF6695P"/>
</dbReference>
<dbReference type="Gene3D" id="3.40.50.150">
    <property type="entry name" value="Vaccinia Virus protein VP39"/>
    <property type="match status" value="1"/>
</dbReference>
<dbReference type="GO" id="GO:0004519">
    <property type="term" value="F:endonuclease activity"/>
    <property type="evidence" value="ECO:0007669"/>
    <property type="project" value="UniProtKB-KW"/>
</dbReference>
<dbReference type="SUPFAM" id="SSF53335">
    <property type="entry name" value="S-adenosyl-L-methionine-dependent methyltransferases"/>
    <property type="match status" value="1"/>
</dbReference>
<dbReference type="InterPro" id="IPR052916">
    <property type="entry name" value="Type-I_RE_MTase_Subunit"/>
</dbReference>
<dbReference type="InterPro" id="IPR029063">
    <property type="entry name" value="SAM-dependent_MTases_sf"/>
</dbReference>
<dbReference type="Proteomes" id="UP000259211">
    <property type="component" value="Unassembled WGS sequence"/>
</dbReference>
<evidence type="ECO:0000256" key="8">
    <source>
        <dbReference type="SAM" id="MobiDB-lite"/>
    </source>
</evidence>
<dbReference type="EMBL" id="NOWI01000003">
    <property type="protein sequence ID" value="RFT45947.1"/>
    <property type="molecule type" value="Genomic_DNA"/>
</dbReference>
<evidence type="ECO:0000256" key="5">
    <source>
        <dbReference type="ARBA" id="ARBA00022691"/>
    </source>
</evidence>
<dbReference type="Pfam" id="PF02384">
    <property type="entry name" value="N6_Mtase"/>
    <property type="match status" value="1"/>
</dbReference>
<evidence type="ECO:0000256" key="2">
    <source>
        <dbReference type="ARBA" id="ARBA00011900"/>
    </source>
</evidence>
<dbReference type="InterPro" id="IPR003356">
    <property type="entry name" value="DNA_methylase_A-5"/>
</dbReference>
<gene>
    <name evidence="11" type="ORF">CHT91_03855</name>
</gene>
<organism evidence="11 12">
    <name type="scientific">Cutibacterium avidum</name>
    <dbReference type="NCBI Taxonomy" id="33010"/>
    <lineage>
        <taxon>Bacteria</taxon>
        <taxon>Bacillati</taxon>
        <taxon>Actinomycetota</taxon>
        <taxon>Actinomycetes</taxon>
        <taxon>Propionibacteriales</taxon>
        <taxon>Propionibacteriaceae</taxon>
        <taxon>Cutibacterium</taxon>
    </lineage>
</organism>
<feature type="compositionally biased region" description="Low complexity" evidence="8">
    <location>
        <begin position="460"/>
        <end position="482"/>
    </location>
</feature>
<dbReference type="Pfam" id="PF12161">
    <property type="entry name" value="HsdM_N"/>
    <property type="match status" value="1"/>
</dbReference>
<evidence type="ECO:0000259" key="10">
    <source>
        <dbReference type="Pfam" id="PF12161"/>
    </source>
</evidence>
<evidence type="ECO:0000256" key="3">
    <source>
        <dbReference type="ARBA" id="ARBA00022603"/>
    </source>
</evidence>